<sequence>MSKYIKQYKTVRRSILIETKNKMTLSPKFATLPMEIVIHHILPYLVQPQSKELLQDIRSYVVDYNILQNVYLYEYNYSVLYNDLCSFCVIFSRRPYARTIVARHVMCKKDDAIIKTIQYIHDRSNSGTDAQKIKFLWGLLTPTERTDFINKMIIEEYQEFHI</sequence>
<proteinExistence type="predicted"/>
<dbReference type="AlphaFoldDB" id="A0A6C0DNN7"/>
<reference evidence="1" key="1">
    <citation type="journal article" date="2020" name="Nature">
        <title>Giant virus diversity and host interactions through global metagenomics.</title>
        <authorList>
            <person name="Schulz F."/>
            <person name="Roux S."/>
            <person name="Paez-Espino D."/>
            <person name="Jungbluth S."/>
            <person name="Walsh D.A."/>
            <person name="Denef V.J."/>
            <person name="McMahon K.D."/>
            <person name="Konstantinidis K.T."/>
            <person name="Eloe-Fadrosh E.A."/>
            <person name="Kyrpides N.C."/>
            <person name="Woyke T."/>
        </authorList>
    </citation>
    <scope>NUCLEOTIDE SEQUENCE</scope>
    <source>
        <strain evidence="1">GVMAG-M-3300023174-3</strain>
    </source>
</reference>
<evidence type="ECO:0000313" key="1">
    <source>
        <dbReference type="EMBL" id="QHT17924.1"/>
    </source>
</evidence>
<organism evidence="1">
    <name type="scientific">viral metagenome</name>
    <dbReference type="NCBI Taxonomy" id="1070528"/>
    <lineage>
        <taxon>unclassified sequences</taxon>
        <taxon>metagenomes</taxon>
        <taxon>organismal metagenomes</taxon>
    </lineage>
</organism>
<name>A0A6C0DNN7_9ZZZZ</name>
<accession>A0A6C0DNN7</accession>
<dbReference type="EMBL" id="MN739646">
    <property type="protein sequence ID" value="QHT17924.1"/>
    <property type="molecule type" value="Genomic_DNA"/>
</dbReference>
<protein>
    <submittedName>
        <fullName evidence="1">Uncharacterized protein</fullName>
    </submittedName>
</protein>